<reference evidence="1 2" key="1">
    <citation type="submission" date="2020-07" db="EMBL/GenBank/DDBJ databases">
        <title>Halosimplex litoreum sp. nov. and Halosimplex rubrum sp. nov., isolated from different salt environments.</title>
        <authorList>
            <person name="Cui H."/>
        </authorList>
    </citation>
    <scope>NUCLEOTIDE SEQUENCE [LARGE SCALE GENOMIC DNA]</scope>
    <source>
        <strain evidence="1 2">R2</strain>
    </source>
</reference>
<dbReference type="SUPFAM" id="SSF53756">
    <property type="entry name" value="UDP-Glycosyltransferase/glycogen phosphorylase"/>
    <property type="match status" value="1"/>
</dbReference>
<evidence type="ECO:0000313" key="1">
    <source>
        <dbReference type="EMBL" id="QLH81257.1"/>
    </source>
</evidence>
<proteinExistence type="predicted"/>
<name>A0A7D5P5B0_9EURY</name>
<dbReference type="KEGG" id="hpel:HZS54_06220"/>
<dbReference type="PANTHER" id="PTHR12526">
    <property type="entry name" value="GLYCOSYLTRANSFERASE"/>
    <property type="match status" value="1"/>
</dbReference>
<dbReference type="RefSeq" id="WP_179921072.1">
    <property type="nucleotide sequence ID" value="NZ_CP058909.1"/>
</dbReference>
<dbReference type="OrthoDB" id="17979at2157"/>
<dbReference type="Pfam" id="PF13692">
    <property type="entry name" value="Glyco_trans_1_4"/>
    <property type="match status" value="1"/>
</dbReference>
<dbReference type="GeneID" id="56082167"/>
<sequence length="370" mass="39997">MKVTLVSTPPDVTSGTGKYADQLADALETSVELDRVYLRTDSVDPIHFVRQAIAASATGADVIHVQFDYVLFGPRGLYTPLFFGLIRALANRDGSSIVVTVHEVLTPDLVAPPAARVKGAYVSGLNRILDGCSDRLVFLSDQARNRFSDDVRRSTATVLPHGVTRDVPVAPDPAAARAEFGYGPDDVVVVEPGYVSPRKGSETMLALAERCPDFEFLLAGGPPRDRHDQFVEDLRARAPANLTITGHLSDERFHAAFAGAALIVLPYRETTQTGIVNTVNQSGVFNWAMAHGAPVLASDCERFRAVADRWGTPALFDPTDVDAAATRVRDLVADEGRRAELRDACAAYLDANDLATVAERHVELYQEIAG</sequence>
<dbReference type="Gene3D" id="3.40.50.2000">
    <property type="entry name" value="Glycogen Phosphorylase B"/>
    <property type="match status" value="2"/>
</dbReference>
<keyword evidence="1" id="KW-0808">Transferase</keyword>
<protein>
    <submittedName>
        <fullName evidence="1">Glycosyltransferase family 4 protein</fullName>
    </submittedName>
</protein>
<gene>
    <name evidence="1" type="ORF">HZS54_06220</name>
</gene>
<dbReference type="CDD" id="cd03801">
    <property type="entry name" value="GT4_PimA-like"/>
    <property type="match status" value="1"/>
</dbReference>
<dbReference type="GO" id="GO:0016740">
    <property type="term" value="F:transferase activity"/>
    <property type="evidence" value="ECO:0007669"/>
    <property type="project" value="UniProtKB-KW"/>
</dbReference>
<accession>A0A7D5P5B0</accession>
<keyword evidence="2" id="KW-1185">Reference proteome</keyword>
<dbReference type="Proteomes" id="UP000509346">
    <property type="component" value="Chromosome"/>
</dbReference>
<dbReference type="AlphaFoldDB" id="A0A7D5P5B0"/>
<evidence type="ECO:0000313" key="2">
    <source>
        <dbReference type="Proteomes" id="UP000509346"/>
    </source>
</evidence>
<dbReference type="EMBL" id="CP058909">
    <property type="protein sequence ID" value="QLH81257.1"/>
    <property type="molecule type" value="Genomic_DNA"/>
</dbReference>
<organism evidence="1 2">
    <name type="scientific">Halosimplex pelagicum</name>
    <dbReference type="NCBI Taxonomy" id="869886"/>
    <lineage>
        <taxon>Archaea</taxon>
        <taxon>Methanobacteriati</taxon>
        <taxon>Methanobacteriota</taxon>
        <taxon>Stenosarchaea group</taxon>
        <taxon>Halobacteria</taxon>
        <taxon>Halobacteriales</taxon>
        <taxon>Haloarculaceae</taxon>
        <taxon>Halosimplex</taxon>
    </lineage>
</organism>